<evidence type="ECO:0008006" key="5">
    <source>
        <dbReference type="Google" id="ProtNLM"/>
    </source>
</evidence>
<keyword evidence="4" id="KW-1185">Reference proteome</keyword>
<dbReference type="AlphaFoldDB" id="A0A255ECI6"/>
<dbReference type="PROSITE" id="PS51257">
    <property type="entry name" value="PROKAR_LIPOPROTEIN"/>
    <property type="match status" value="1"/>
</dbReference>
<gene>
    <name evidence="3" type="ORF">CGZ91_13625</name>
</gene>
<organism evidence="3 4">
    <name type="scientific">Parenemella sanctibonifatiensis</name>
    <dbReference type="NCBI Taxonomy" id="2016505"/>
    <lineage>
        <taxon>Bacteria</taxon>
        <taxon>Bacillati</taxon>
        <taxon>Actinomycetota</taxon>
        <taxon>Actinomycetes</taxon>
        <taxon>Propionibacteriales</taxon>
        <taxon>Propionibacteriaceae</taxon>
        <taxon>Parenemella</taxon>
    </lineage>
</organism>
<evidence type="ECO:0000313" key="3">
    <source>
        <dbReference type="EMBL" id="OYN88641.1"/>
    </source>
</evidence>
<feature type="signal peptide" evidence="2">
    <location>
        <begin position="1"/>
        <end position="22"/>
    </location>
</feature>
<dbReference type="EMBL" id="NMVJ01000011">
    <property type="protein sequence ID" value="OYN88641.1"/>
    <property type="molecule type" value="Genomic_DNA"/>
</dbReference>
<reference evidence="3 4" key="1">
    <citation type="submission" date="2017-07" db="EMBL/GenBank/DDBJ databases">
        <title>Draft whole genome sequences of clinical Proprionibacteriaceae strains.</title>
        <authorList>
            <person name="Bernier A.-M."/>
            <person name="Bernard K."/>
            <person name="Domingo M.-C."/>
        </authorList>
    </citation>
    <scope>NUCLEOTIDE SEQUENCE [LARGE SCALE GENOMIC DNA]</scope>
    <source>
        <strain evidence="3 4">NML 150081</strain>
    </source>
</reference>
<accession>A0A255ECI6</accession>
<evidence type="ECO:0000313" key="4">
    <source>
        <dbReference type="Proteomes" id="UP000216300"/>
    </source>
</evidence>
<proteinExistence type="predicted"/>
<protein>
    <recommendedName>
        <fullName evidence="5">Extracellular solute-binding protein</fullName>
    </recommendedName>
</protein>
<sequence length="543" mass="59049">MRLNRRSLLAGTAAVAAGAALTACSTDDNATGGEGGGNANAPESRDSLKPTYAKLAGTTPDVEADVELGLPEAYWTYPEPPPSRDILPLPEIATVSFLTQGNAPPAARGNNQRWDDLEQATGAQWDITFGSFVDYDAVFQTRVASGDLPDFVQVVPVSRFGDLLESEFEDLTEYLSGDAAAEYPALAAMRPDAWDVGVINGALRAIPRPRTAATGRCCRTSAANLEAIGLDSMVEPANYEELYDIFTELTGDGKFAMGSDPVEWLLNLVLEGLGAPNIWRVEDDGSFIHANESEEMVAALEWVKKVWDAGLLHPNSFIEPQNNNVWWKAEQTTFYHEGAITRVTLTEEGSDRSTGFLVNPKFDGGGPAVKHTGPGAYYAPIAISKQDSPDRVRELLRVADALASPYGTAEYTRFQYGIEGRHFTIEDGAIKTNSDMSKQEPLMTSYLGMQGSSVFQGPEKSGQMTLDFARKIMVDKMPNPAENIFNEEDVNSIAAERQLTDLKADIIQGRQPMTAWENGVKSFSSAKEKAKQVYAEEYAKLNG</sequence>
<dbReference type="SUPFAM" id="SSF53850">
    <property type="entry name" value="Periplasmic binding protein-like II"/>
    <property type="match status" value="1"/>
</dbReference>
<dbReference type="RefSeq" id="WP_094456019.1">
    <property type="nucleotide sequence ID" value="NZ_NMVJ01000011.1"/>
</dbReference>
<dbReference type="PROSITE" id="PS51318">
    <property type="entry name" value="TAT"/>
    <property type="match status" value="1"/>
</dbReference>
<dbReference type="Gene3D" id="3.40.190.10">
    <property type="entry name" value="Periplasmic binding protein-like II"/>
    <property type="match status" value="2"/>
</dbReference>
<keyword evidence="2" id="KW-0732">Signal</keyword>
<feature type="region of interest" description="Disordered" evidence="1">
    <location>
        <begin position="27"/>
        <end position="46"/>
    </location>
</feature>
<comment type="caution">
    <text evidence="3">The sequence shown here is derived from an EMBL/GenBank/DDBJ whole genome shotgun (WGS) entry which is preliminary data.</text>
</comment>
<evidence type="ECO:0000256" key="2">
    <source>
        <dbReference type="SAM" id="SignalP"/>
    </source>
</evidence>
<name>A0A255ECI6_9ACTN</name>
<dbReference type="Proteomes" id="UP000216300">
    <property type="component" value="Unassembled WGS sequence"/>
</dbReference>
<dbReference type="OrthoDB" id="5166384at2"/>
<evidence type="ECO:0000256" key="1">
    <source>
        <dbReference type="SAM" id="MobiDB-lite"/>
    </source>
</evidence>
<feature type="chain" id="PRO_5039443186" description="Extracellular solute-binding protein" evidence="2">
    <location>
        <begin position="23"/>
        <end position="543"/>
    </location>
</feature>
<dbReference type="InterPro" id="IPR006311">
    <property type="entry name" value="TAT_signal"/>
</dbReference>